<protein>
    <submittedName>
        <fullName evidence="2">Uncharacterized protein</fullName>
    </submittedName>
</protein>
<sequence length="146" mass="17016">MSLSHPSDSLDCSLNEDTYTLGQLKEMKILNEKEVHLILQRPFLEGDPFLVLNFETQNMYDRQEEISQGLLANRGNQLSPTLFQFDTWDLLYNARNAMRDTHPWCFYSTRGLVANLAPTVTTTTIHTISETPEWYKICKSFQFFEI</sequence>
<evidence type="ECO:0000313" key="1">
    <source>
        <dbReference type="Proteomes" id="UP000887578"/>
    </source>
</evidence>
<organism evidence="1 2">
    <name type="scientific">Panagrolaimus davidi</name>
    <dbReference type="NCBI Taxonomy" id="227884"/>
    <lineage>
        <taxon>Eukaryota</taxon>
        <taxon>Metazoa</taxon>
        <taxon>Ecdysozoa</taxon>
        <taxon>Nematoda</taxon>
        <taxon>Chromadorea</taxon>
        <taxon>Rhabditida</taxon>
        <taxon>Tylenchina</taxon>
        <taxon>Panagrolaimomorpha</taxon>
        <taxon>Panagrolaimoidea</taxon>
        <taxon>Panagrolaimidae</taxon>
        <taxon>Panagrolaimus</taxon>
    </lineage>
</organism>
<accession>A0A914QKZ4</accession>
<proteinExistence type="predicted"/>
<dbReference type="Proteomes" id="UP000887578">
    <property type="component" value="Unplaced"/>
</dbReference>
<keyword evidence="1" id="KW-1185">Reference proteome</keyword>
<dbReference type="WBParaSite" id="PDA_v2.g4302.t1">
    <property type="protein sequence ID" value="PDA_v2.g4302.t1"/>
    <property type="gene ID" value="PDA_v2.g4302"/>
</dbReference>
<reference evidence="2" key="1">
    <citation type="submission" date="2022-11" db="UniProtKB">
        <authorList>
            <consortium name="WormBaseParasite"/>
        </authorList>
    </citation>
    <scope>IDENTIFICATION</scope>
</reference>
<evidence type="ECO:0000313" key="2">
    <source>
        <dbReference type="WBParaSite" id="PDA_v2.g4302.t1"/>
    </source>
</evidence>
<name>A0A914QKZ4_9BILA</name>
<dbReference type="AlphaFoldDB" id="A0A914QKZ4"/>